<evidence type="ECO:0000313" key="2">
    <source>
        <dbReference type="EMBL" id="TNN37216.1"/>
    </source>
</evidence>
<evidence type="ECO:0000256" key="1">
    <source>
        <dbReference type="SAM" id="MobiDB-lite"/>
    </source>
</evidence>
<protein>
    <submittedName>
        <fullName evidence="2">Uncharacterized protein</fullName>
    </submittedName>
</protein>
<feature type="compositionally biased region" description="Basic and acidic residues" evidence="1">
    <location>
        <begin position="7"/>
        <end position="19"/>
    </location>
</feature>
<dbReference type="Proteomes" id="UP000314294">
    <property type="component" value="Unassembled WGS sequence"/>
</dbReference>
<feature type="compositionally biased region" description="Basic and acidic residues" evidence="1">
    <location>
        <begin position="64"/>
        <end position="73"/>
    </location>
</feature>
<proteinExistence type="predicted"/>
<dbReference type="AlphaFoldDB" id="A0A4Z2F7J8"/>
<keyword evidence="3" id="KW-1185">Reference proteome</keyword>
<feature type="region of interest" description="Disordered" evidence="1">
    <location>
        <begin position="1"/>
        <end position="76"/>
    </location>
</feature>
<sequence>MSAMRMADIHVPESFRDGRQSSPQFDLDDSVSGETPAHLHRTSQSADVLRVCDRPERTQPGGGDEGRCTRDANPEGSMRVCWPRARASAPPRCAALD</sequence>
<organism evidence="2 3">
    <name type="scientific">Liparis tanakae</name>
    <name type="common">Tanaka's snailfish</name>
    <dbReference type="NCBI Taxonomy" id="230148"/>
    <lineage>
        <taxon>Eukaryota</taxon>
        <taxon>Metazoa</taxon>
        <taxon>Chordata</taxon>
        <taxon>Craniata</taxon>
        <taxon>Vertebrata</taxon>
        <taxon>Euteleostomi</taxon>
        <taxon>Actinopterygii</taxon>
        <taxon>Neopterygii</taxon>
        <taxon>Teleostei</taxon>
        <taxon>Neoteleostei</taxon>
        <taxon>Acanthomorphata</taxon>
        <taxon>Eupercaria</taxon>
        <taxon>Perciformes</taxon>
        <taxon>Cottioidei</taxon>
        <taxon>Cottales</taxon>
        <taxon>Liparidae</taxon>
        <taxon>Liparis</taxon>
    </lineage>
</organism>
<evidence type="ECO:0000313" key="3">
    <source>
        <dbReference type="Proteomes" id="UP000314294"/>
    </source>
</evidence>
<reference evidence="2 3" key="1">
    <citation type="submission" date="2019-03" db="EMBL/GenBank/DDBJ databases">
        <title>First draft genome of Liparis tanakae, snailfish: a comprehensive survey of snailfish specific genes.</title>
        <authorList>
            <person name="Kim W."/>
            <person name="Song I."/>
            <person name="Jeong J.-H."/>
            <person name="Kim D."/>
            <person name="Kim S."/>
            <person name="Ryu S."/>
            <person name="Song J.Y."/>
            <person name="Lee S.K."/>
        </authorList>
    </citation>
    <scope>NUCLEOTIDE SEQUENCE [LARGE SCALE GENOMIC DNA]</scope>
    <source>
        <tissue evidence="2">Muscle</tissue>
    </source>
</reference>
<accession>A0A4Z2F7J8</accession>
<dbReference type="EMBL" id="SRLO01001518">
    <property type="protein sequence ID" value="TNN37216.1"/>
    <property type="molecule type" value="Genomic_DNA"/>
</dbReference>
<name>A0A4Z2F7J8_9TELE</name>
<comment type="caution">
    <text evidence="2">The sequence shown here is derived from an EMBL/GenBank/DDBJ whole genome shotgun (WGS) entry which is preliminary data.</text>
</comment>
<gene>
    <name evidence="2" type="ORF">EYF80_052625</name>
</gene>